<dbReference type="Pfam" id="PF11638">
    <property type="entry name" value="DnaA_N"/>
    <property type="match status" value="1"/>
</dbReference>
<dbReference type="Gene3D" id="3.30.300.180">
    <property type="match status" value="1"/>
</dbReference>
<dbReference type="EMBL" id="JGYG01000004">
    <property type="protein sequence ID" value="KFI29918.1"/>
    <property type="molecule type" value="Genomic_DNA"/>
</dbReference>
<dbReference type="Proteomes" id="UP000028826">
    <property type="component" value="Unassembled WGS sequence"/>
</dbReference>
<evidence type="ECO:0000313" key="1">
    <source>
        <dbReference type="EMBL" id="KFI29918.1"/>
    </source>
</evidence>
<accession>A0A086Y6L8</accession>
<dbReference type="RefSeq" id="WP_035709704.1">
    <property type="nucleotide sequence ID" value="NZ_CAMIFG010000093.1"/>
</dbReference>
<sequence>MLIRKAVGRGSATYKYDLLTVLGTYALSQDKTLQRQTLRLICLITARYNWQSDTLSIGQEEIAKLWSVDPRTVKREMAAFRARGWLIERRAAARGRVAVHGLGIRRILEDTRLVWERVGPDLVQRLDGDAPSGGAADVKVIPFPQPDGPEAGQAGPVWAAVADLLRAEDAGRYRAWFAPLHAEWRDYELLLEAPSDFHARYIETHFLARIEAALARVAPGGRALIVGRPPQSSRE</sequence>
<name>A0A086Y6L8_9RHOB</name>
<proteinExistence type="predicted"/>
<dbReference type="OrthoDB" id="7657434at2"/>
<comment type="caution">
    <text evidence="1">The sequence shown here is derived from an EMBL/GenBank/DDBJ whole genome shotgun (WGS) entry which is preliminary data.</text>
</comment>
<protein>
    <submittedName>
        <fullName evidence="1">Uncharacterized protein</fullName>
    </submittedName>
</protein>
<dbReference type="AlphaFoldDB" id="A0A086Y6L8"/>
<dbReference type="eggNOG" id="ENOG502Z7R5">
    <property type="taxonomic scope" value="Bacteria"/>
</dbReference>
<dbReference type="InterPro" id="IPR038454">
    <property type="entry name" value="DnaA_N_sf"/>
</dbReference>
<dbReference type="InterPro" id="IPR024633">
    <property type="entry name" value="DnaA_N_dom"/>
</dbReference>
<keyword evidence="2" id="KW-1185">Reference proteome</keyword>
<dbReference type="STRING" id="195105.CN97_14320"/>
<gene>
    <name evidence="1" type="ORF">CN97_14320</name>
</gene>
<reference evidence="1 2" key="1">
    <citation type="submission" date="2014-03" db="EMBL/GenBank/DDBJ databases">
        <title>Genome of Haematobacter massiliensis CCUG 47968.</title>
        <authorList>
            <person name="Wang D."/>
            <person name="Wang G."/>
        </authorList>
    </citation>
    <scope>NUCLEOTIDE SEQUENCE [LARGE SCALE GENOMIC DNA]</scope>
    <source>
        <strain evidence="1 2">CCUG 47968</strain>
    </source>
</reference>
<dbReference type="GeneID" id="39676568"/>
<organism evidence="1 2">
    <name type="scientific">Haematobacter massiliensis</name>
    <dbReference type="NCBI Taxonomy" id="195105"/>
    <lineage>
        <taxon>Bacteria</taxon>
        <taxon>Pseudomonadati</taxon>
        <taxon>Pseudomonadota</taxon>
        <taxon>Alphaproteobacteria</taxon>
        <taxon>Rhodobacterales</taxon>
        <taxon>Paracoccaceae</taxon>
        <taxon>Haematobacter</taxon>
    </lineage>
</organism>
<evidence type="ECO:0000313" key="2">
    <source>
        <dbReference type="Proteomes" id="UP000028826"/>
    </source>
</evidence>